<sequence length="72" mass="7760">MKVAKQHDITITVLTNIADVDAEELAITGLYDTLGISDKGVSVSPKHDVKPGHLGRYVGFYESGEGQKVNMT</sequence>
<comment type="caution">
    <text evidence="1">The sequence shown here is derived from an EMBL/GenBank/DDBJ whole genome shotgun (WGS) entry which is preliminary data.</text>
</comment>
<protein>
    <submittedName>
        <fullName evidence="1">Uncharacterized protein</fullName>
    </submittedName>
</protein>
<accession>A0ABW3LN33</accession>
<dbReference type="Proteomes" id="UP001597040">
    <property type="component" value="Unassembled WGS sequence"/>
</dbReference>
<name>A0ABW3LN33_9BACI</name>
<keyword evidence="2" id="KW-1185">Reference proteome</keyword>
<proteinExistence type="predicted"/>
<evidence type="ECO:0000313" key="1">
    <source>
        <dbReference type="EMBL" id="MFD1039801.1"/>
    </source>
</evidence>
<evidence type="ECO:0000313" key="2">
    <source>
        <dbReference type="Proteomes" id="UP001597040"/>
    </source>
</evidence>
<organism evidence="1 2">
    <name type="scientific">Virgibacillus byunsanensis</name>
    <dbReference type="NCBI Taxonomy" id="570945"/>
    <lineage>
        <taxon>Bacteria</taxon>
        <taxon>Bacillati</taxon>
        <taxon>Bacillota</taxon>
        <taxon>Bacilli</taxon>
        <taxon>Bacillales</taxon>
        <taxon>Bacillaceae</taxon>
        <taxon>Virgibacillus</taxon>
    </lineage>
</organism>
<gene>
    <name evidence="1" type="ORF">ACFQ3N_15550</name>
</gene>
<dbReference type="EMBL" id="JBHTKJ010000046">
    <property type="protein sequence ID" value="MFD1039801.1"/>
    <property type="molecule type" value="Genomic_DNA"/>
</dbReference>
<reference evidence="2" key="1">
    <citation type="journal article" date="2019" name="Int. J. Syst. Evol. Microbiol.">
        <title>The Global Catalogue of Microorganisms (GCM) 10K type strain sequencing project: providing services to taxonomists for standard genome sequencing and annotation.</title>
        <authorList>
            <consortium name="The Broad Institute Genomics Platform"/>
            <consortium name="The Broad Institute Genome Sequencing Center for Infectious Disease"/>
            <person name="Wu L."/>
            <person name="Ma J."/>
        </authorList>
    </citation>
    <scope>NUCLEOTIDE SEQUENCE [LARGE SCALE GENOMIC DNA]</scope>
    <source>
        <strain evidence="2">CCUG 56754</strain>
    </source>
</reference>